<evidence type="ECO:0000313" key="4">
    <source>
        <dbReference type="Proteomes" id="UP000727907"/>
    </source>
</evidence>
<dbReference type="RefSeq" id="WP_216956521.1">
    <property type="nucleotide sequence ID" value="NZ_JAHOPB010000001.1"/>
</dbReference>
<keyword evidence="4" id="KW-1185">Reference proteome</keyword>
<feature type="signal peptide" evidence="2">
    <location>
        <begin position="1"/>
        <end position="16"/>
    </location>
</feature>
<comment type="caution">
    <text evidence="3">The sequence shown here is derived from an EMBL/GenBank/DDBJ whole genome shotgun (WGS) entry which is preliminary data.</text>
</comment>
<dbReference type="Proteomes" id="UP000727907">
    <property type="component" value="Unassembled WGS sequence"/>
</dbReference>
<evidence type="ECO:0000256" key="1">
    <source>
        <dbReference type="SAM" id="MobiDB-lite"/>
    </source>
</evidence>
<dbReference type="EMBL" id="JAHOPB010000001">
    <property type="protein sequence ID" value="MBU8872461.1"/>
    <property type="molecule type" value="Genomic_DNA"/>
</dbReference>
<proteinExistence type="predicted"/>
<feature type="compositionally biased region" description="Polar residues" evidence="1">
    <location>
        <begin position="283"/>
        <end position="296"/>
    </location>
</feature>
<keyword evidence="2" id="KW-0732">Signal</keyword>
<evidence type="ECO:0000256" key="2">
    <source>
        <dbReference type="SAM" id="SignalP"/>
    </source>
</evidence>
<organism evidence="3 4">
    <name type="scientific">Reyranella humidisoli</name>
    <dbReference type="NCBI Taxonomy" id="2849149"/>
    <lineage>
        <taxon>Bacteria</taxon>
        <taxon>Pseudomonadati</taxon>
        <taxon>Pseudomonadota</taxon>
        <taxon>Alphaproteobacteria</taxon>
        <taxon>Hyphomicrobiales</taxon>
        <taxon>Reyranellaceae</taxon>
        <taxon>Reyranella</taxon>
    </lineage>
</organism>
<protein>
    <submittedName>
        <fullName evidence="3">Uncharacterized protein</fullName>
    </submittedName>
</protein>
<name>A0ABS6ICY2_9HYPH</name>
<feature type="region of interest" description="Disordered" evidence="1">
    <location>
        <begin position="273"/>
        <end position="296"/>
    </location>
</feature>
<sequence>MSLLFLAVLAASAAQAQSPSQAQSLAPLPSNPSAIRLDPPIAPPANAVAAATPITALSSSSRAREHPGMQYLLMKTVVAQSIGVLKTRALPVEAGGYNLLKYCWTPANVLGDWGESAGLTGEMVVRALETLSWSRDLARAGYAEAPVAEAIGRYEAALVAANFAEATHVRALDALRAELESLQMRTPGSSEIVVRARCNQQPSSFALNVATAPEGGRPRFIPYVLHQFCLAQQIDPADAVRCDYWKSAKAEAPMSFAGETVYSVTWPENVVTTGRFNPDEQRSTGTVTLRQRPQKK</sequence>
<reference evidence="3 4" key="1">
    <citation type="submission" date="2021-06" db="EMBL/GenBank/DDBJ databases">
        <authorList>
            <person name="Lee D.H."/>
        </authorList>
    </citation>
    <scope>NUCLEOTIDE SEQUENCE [LARGE SCALE GENOMIC DNA]</scope>
    <source>
        <strain evidence="3 4">MMS21-HV4-11</strain>
    </source>
</reference>
<accession>A0ABS6ICY2</accession>
<feature type="chain" id="PRO_5045364495" evidence="2">
    <location>
        <begin position="17"/>
        <end position="296"/>
    </location>
</feature>
<evidence type="ECO:0000313" key="3">
    <source>
        <dbReference type="EMBL" id="MBU8872461.1"/>
    </source>
</evidence>
<gene>
    <name evidence="3" type="ORF">KQ910_01740</name>
</gene>